<proteinExistence type="predicted"/>
<sequence length="869" mass="100621">MSTQNEEQVSSPTQYQSPRTLALEIPLDIPNPHNSDQFEDDQDEDDLEVLTPVSQSTVPTLTRRPPIKRKKLNKKNRRAAALGKKWLKKLGILKQTLRPIPFLPNRNLDFFRHEPLLKRIGLWDFVHLEFDPNIRTDLIAQIIANYNSSARSSYVNGARVRVNRADLSRALKLPVGKDKNIVNVHASDGSGESCEKESEESIGFIQEVVSNWMLLHDDTWMMPQDVLNWMNMIKEGNFEKTLWATLVWFMVEKELTVSKLENCYYASHLQCLIKCQKAELLREEVKQQQGEVIEEIKEEEEEVREEVKEEEEGVVEEIKDEDEGVGEEVKDVVEEVREEVKYEQEEVRGEVEEEQEVARGEVEDEQEEVRGEVKDEEEVREEAKDEDEEDYDGNVKMHDGVDDSKTTELEEHNIELCLGQDNVVNVKENVVKEEKEVVGDDDVVNFGGNKNEEQQGPWLLDGKNDVVENEPFLRGCTLGDDKVMDCDEERKQEVEEEGEEEGGEEEEEEEEQQHEAGFALSPEADTLEMVSSANLIQGMETVQVPFNNGIQICDDDLPGEFLSSRVDTHTNPGASSSHFGNGNKRPIDQENEVSHLSGSNKRLRSGGSWVNKSSSDFHMCMEHIQHWMGKATMMYEAKDQVCEESNVNQQFLINEVQKRDNMIEHLHKAKLEEQHKRQIDVYKLERELYVMANVLEGYRKALKETHKAFAEYRARCPLADEPLYQDVTGGGGLVLSTMELEKERVKQEEERRKQEEEMKLEEETRKQEEEMKLEEETRKQEERVKLENDIKKQEADKRKLEEEETMNRVLIEKKIKEFEEGWILNFEAHNCGVHMLSMKVLDVENEVKHFKELLAKQKVSEDTKCAPNE</sequence>
<comment type="caution">
    <text evidence="1">The sequence shown here is derived from an EMBL/GenBank/DDBJ whole genome shotgun (WGS) entry which is preliminary data.</text>
</comment>
<evidence type="ECO:0000313" key="2">
    <source>
        <dbReference type="Proteomes" id="UP001163603"/>
    </source>
</evidence>
<dbReference type="Proteomes" id="UP001163603">
    <property type="component" value="Chromosome 1"/>
</dbReference>
<reference evidence="2" key="1">
    <citation type="journal article" date="2023" name="G3 (Bethesda)">
        <title>Genome assembly and association tests identify interacting loci associated with vigor, precocity, and sex in interspecific pistachio rootstocks.</title>
        <authorList>
            <person name="Palmer W."/>
            <person name="Jacygrad E."/>
            <person name="Sagayaradj S."/>
            <person name="Cavanaugh K."/>
            <person name="Han R."/>
            <person name="Bertier L."/>
            <person name="Beede B."/>
            <person name="Kafkas S."/>
            <person name="Golino D."/>
            <person name="Preece J."/>
            <person name="Michelmore R."/>
        </authorList>
    </citation>
    <scope>NUCLEOTIDE SEQUENCE [LARGE SCALE GENOMIC DNA]</scope>
</reference>
<keyword evidence="2" id="KW-1185">Reference proteome</keyword>
<accession>A0ACC0ZEE6</accession>
<organism evidence="1 2">
    <name type="scientific">Pistacia integerrima</name>
    <dbReference type="NCBI Taxonomy" id="434235"/>
    <lineage>
        <taxon>Eukaryota</taxon>
        <taxon>Viridiplantae</taxon>
        <taxon>Streptophyta</taxon>
        <taxon>Embryophyta</taxon>
        <taxon>Tracheophyta</taxon>
        <taxon>Spermatophyta</taxon>
        <taxon>Magnoliopsida</taxon>
        <taxon>eudicotyledons</taxon>
        <taxon>Gunneridae</taxon>
        <taxon>Pentapetalae</taxon>
        <taxon>rosids</taxon>
        <taxon>malvids</taxon>
        <taxon>Sapindales</taxon>
        <taxon>Anacardiaceae</taxon>
        <taxon>Pistacia</taxon>
    </lineage>
</organism>
<name>A0ACC0ZEE6_9ROSI</name>
<dbReference type="EMBL" id="CM047736">
    <property type="protein sequence ID" value="KAJ0051520.1"/>
    <property type="molecule type" value="Genomic_DNA"/>
</dbReference>
<protein>
    <submittedName>
        <fullName evidence="1">Uncharacterized protein</fullName>
    </submittedName>
</protein>
<gene>
    <name evidence="1" type="ORF">Pint_02379</name>
</gene>
<evidence type="ECO:0000313" key="1">
    <source>
        <dbReference type="EMBL" id="KAJ0051520.1"/>
    </source>
</evidence>